<dbReference type="Proteomes" id="UP000054935">
    <property type="component" value="Unassembled WGS sequence"/>
</dbReference>
<keyword evidence="2" id="KW-0479">Metal-binding</keyword>
<dbReference type="OrthoDB" id="9792018at2"/>
<dbReference type="Pfam" id="PF00111">
    <property type="entry name" value="Fer2"/>
    <property type="match status" value="1"/>
</dbReference>
<reference evidence="8 9" key="1">
    <citation type="submission" date="2015-09" db="EMBL/GenBank/DDBJ databases">
        <authorList>
            <consortium name="Swine Surveillance"/>
        </authorList>
    </citation>
    <scope>NUCLEOTIDE SEQUENCE [LARGE SCALE GENOMIC DNA]</scope>
    <source>
        <strain evidence="8 9">CECT 7648</strain>
    </source>
</reference>
<dbReference type="Gene3D" id="1.10.150.120">
    <property type="entry name" value="[2Fe-2S]-binding domain"/>
    <property type="match status" value="1"/>
</dbReference>
<dbReference type="PANTHER" id="PTHR44379:SF5">
    <property type="entry name" value="OXIDOREDUCTASE WITH IRON-SULFUR SUBUNIT"/>
    <property type="match status" value="1"/>
</dbReference>
<keyword evidence="4" id="KW-0408">Iron</keyword>
<name>A0A0N7M048_9RHOB</name>
<gene>
    <name evidence="8" type="primary">cutS</name>
    <name evidence="8" type="ORF">TRN7648_02486</name>
</gene>
<dbReference type="RefSeq" id="WP_058247978.1">
    <property type="nucleotide sequence ID" value="NZ_CYSE01000004.1"/>
</dbReference>
<organism evidence="8 9">
    <name type="scientific">Tropicibacter naphthalenivorans</name>
    <dbReference type="NCBI Taxonomy" id="441103"/>
    <lineage>
        <taxon>Bacteria</taxon>
        <taxon>Pseudomonadati</taxon>
        <taxon>Pseudomonadota</taxon>
        <taxon>Alphaproteobacteria</taxon>
        <taxon>Rhodobacterales</taxon>
        <taxon>Roseobacteraceae</taxon>
        <taxon>Tropicibacter</taxon>
    </lineage>
</organism>
<evidence type="ECO:0000259" key="7">
    <source>
        <dbReference type="PROSITE" id="PS51085"/>
    </source>
</evidence>
<dbReference type="InterPro" id="IPR001041">
    <property type="entry name" value="2Fe-2S_ferredoxin-type"/>
</dbReference>
<feature type="domain" description="2Fe-2S ferredoxin-type" evidence="7">
    <location>
        <begin position="4"/>
        <end position="80"/>
    </location>
</feature>
<evidence type="ECO:0000256" key="5">
    <source>
        <dbReference type="ARBA" id="ARBA00023014"/>
    </source>
</evidence>
<dbReference type="CDD" id="cd00207">
    <property type="entry name" value="fer2"/>
    <property type="match status" value="1"/>
</dbReference>
<dbReference type="EC" id="1.2.99.2" evidence="8"/>
<evidence type="ECO:0000256" key="2">
    <source>
        <dbReference type="ARBA" id="ARBA00022723"/>
    </source>
</evidence>
<dbReference type="GO" id="GO:0046872">
    <property type="term" value="F:metal ion binding"/>
    <property type="evidence" value="ECO:0007669"/>
    <property type="project" value="UniProtKB-KW"/>
</dbReference>
<protein>
    <submittedName>
        <fullName evidence="8">Carbon monoxide dehydrogenase small chain</fullName>
        <ecNumber evidence="8">1.2.99.2</ecNumber>
    </submittedName>
</protein>
<evidence type="ECO:0000256" key="6">
    <source>
        <dbReference type="SAM" id="MobiDB-lite"/>
    </source>
</evidence>
<dbReference type="AlphaFoldDB" id="A0A0N7M048"/>
<dbReference type="InterPro" id="IPR012675">
    <property type="entry name" value="Beta-grasp_dom_sf"/>
</dbReference>
<dbReference type="FunFam" id="3.10.20.30:FF:000020">
    <property type="entry name" value="Xanthine dehydrogenase iron-sulfur subunit"/>
    <property type="match status" value="1"/>
</dbReference>
<dbReference type="InterPro" id="IPR002888">
    <property type="entry name" value="2Fe-2S-bd"/>
</dbReference>
<proteinExistence type="predicted"/>
<feature type="region of interest" description="Disordered" evidence="6">
    <location>
        <begin position="156"/>
        <end position="175"/>
    </location>
</feature>
<dbReference type="GO" id="GO:0051537">
    <property type="term" value="F:2 iron, 2 sulfur cluster binding"/>
    <property type="evidence" value="ECO:0007669"/>
    <property type="project" value="UniProtKB-KW"/>
</dbReference>
<keyword evidence="9" id="KW-1185">Reference proteome</keyword>
<dbReference type="PANTHER" id="PTHR44379">
    <property type="entry name" value="OXIDOREDUCTASE WITH IRON-SULFUR SUBUNIT"/>
    <property type="match status" value="1"/>
</dbReference>
<keyword evidence="3 8" id="KW-0560">Oxidoreductase</keyword>
<accession>A0A0N7M048</accession>
<dbReference type="SUPFAM" id="SSF47741">
    <property type="entry name" value="CO dehydrogenase ISP C-domain like"/>
    <property type="match status" value="1"/>
</dbReference>
<evidence type="ECO:0000313" key="9">
    <source>
        <dbReference type="Proteomes" id="UP000054935"/>
    </source>
</evidence>
<keyword evidence="5" id="KW-0411">Iron-sulfur</keyword>
<evidence type="ECO:0000256" key="4">
    <source>
        <dbReference type="ARBA" id="ARBA00023004"/>
    </source>
</evidence>
<dbReference type="InterPro" id="IPR036010">
    <property type="entry name" value="2Fe-2S_ferredoxin-like_sf"/>
</dbReference>
<dbReference type="SUPFAM" id="SSF54292">
    <property type="entry name" value="2Fe-2S ferredoxin-like"/>
    <property type="match status" value="1"/>
</dbReference>
<dbReference type="Gene3D" id="3.10.20.30">
    <property type="match status" value="1"/>
</dbReference>
<keyword evidence="1" id="KW-0001">2Fe-2S</keyword>
<dbReference type="FunFam" id="1.10.150.120:FF:000003">
    <property type="entry name" value="Carbon monoxide dehydrogenase, small subunit"/>
    <property type="match status" value="1"/>
</dbReference>
<dbReference type="InterPro" id="IPR051452">
    <property type="entry name" value="Diverse_Oxidoreductases"/>
</dbReference>
<dbReference type="InterPro" id="IPR036884">
    <property type="entry name" value="2Fe-2S-bd_dom_sf"/>
</dbReference>
<evidence type="ECO:0000313" key="8">
    <source>
        <dbReference type="EMBL" id="CUH79465.1"/>
    </source>
</evidence>
<evidence type="ECO:0000256" key="3">
    <source>
        <dbReference type="ARBA" id="ARBA00023002"/>
    </source>
</evidence>
<sequence>MAKQIITLTVNGETHEVAAEPRELLVYVLRERLRITGPHVGCETSHCGACTVDMNGKSVKSCTVLAAQADGAEITTIEGLGNPDGLHVLQEMFREHHGLQCGFCTPGMITRAHRLLQENPNPTEEEVRFGMAGNLCRCTGYQNIVKSILAAADQMNGNTSSSSEAVGHSNMEAAE</sequence>
<dbReference type="STRING" id="441103.TRN7648_02486"/>
<dbReference type="PROSITE" id="PS51085">
    <property type="entry name" value="2FE2S_FER_2"/>
    <property type="match status" value="1"/>
</dbReference>
<evidence type="ECO:0000256" key="1">
    <source>
        <dbReference type="ARBA" id="ARBA00022714"/>
    </source>
</evidence>
<dbReference type="Pfam" id="PF01799">
    <property type="entry name" value="Fer2_2"/>
    <property type="match status" value="1"/>
</dbReference>
<dbReference type="GO" id="GO:0016491">
    <property type="term" value="F:oxidoreductase activity"/>
    <property type="evidence" value="ECO:0007669"/>
    <property type="project" value="UniProtKB-KW"/>
</dbReference>
<dbReference type="EMBL" id="CYSE01000004">
    <property type="protein sequence ID" value="CUH79465.1"/>
    <property type="molecule type" value="Genomic_DNA"/>
</dbReference>